<dbReference type="OrthoDB" id="5985073at2759"/>
<keyword evidence="6" id="KW-0325">Glycoprotein</keyword>
<comment type="subcellular location">
    <subcellularLocation>
        <location evidence="1">Membrane</location>
        <topology evidence="1">Single-pass membrane protein</topology>
    </subcellularLocation>
</comment>
<accession>A0A2D3V221</accession>
<dbReference type="STRING" id="112498.A0A2D3V221"/>
<evidence type="ECO:0000256" key="6">
    <source>
        <dbReference type="ARBA" id="ARBA00023180"/>
    </source>
</evidence>
<dbReference type="Proteomes" id="UP000225277">
    <property type="component" value="Unassembled WGS sequence"/>
</dbReference>
<evidence type="ECO:0000256" key="4">
    <source>
        <dbReference type="ARBA" id="ARBA00022989"/>
    </source>
</evidence>
<dbReference type="SMART" id="SM00321">
    <property type="entry name" value="WSC"/>
    <property type="match status" value="1"/>
</dbReference>
<reference evidence="9 10" key="1">
    <citation type="submission" date="2016-03" db="EMBL/GenBank/DDBJ databases">
        <authorList>
            <person name="Ploux O."/>
        </authorList>
    </citation>
    <scope>NUCLEOTIDE SEQUENCE [LARGE SCALE GENOMIC DNA]</scope>
    <source>
        <strain evidence="9 10">URUG2</strain>
    </source>
</reference>
<evidence type="ECO:0000256" key="1">
    <source>
        <dbReference type="ARBA" id="ARBA00004167"/>
    </source>
</evidence>
<feature type="domain" description="WSC" evidence="8">
    <location>
        <begin position="43"/>
        <end position="144"/>
    </location>
</feature>
<dbReference type="InterPro" id="IPR051836">
    <property type="entry name" value="Kremen_rcpt"/>
</dbReference>
<feature type="chain" id="PRO_5013830855" description="WSC domain-containing protein" evidence="7">
    <location>
        <begin position="21"/>
        <end position="176"/>
    </location>
</feature>
<gene>
    <name evidence="9" type="ORF">RCC_00248</name>
</gene>
<keyword evidence="10" id="KW-1185">Reference proteome</keyword>
<organism evidence="9 10">
    <name type="scientific">Ramularia collo-cygni</name>
    <dbReference type="NCBI Taxonomy" id="112498"/>
    <lineage>
        <taxon>Eukaryota</taxon>
        <taxon>Fungi</taxon>
        <taxon>Dikarya</taxon>
        <taxon>Ascomycota</taxon>
        <taxon>Pezizomycotina</taxon>
        <taxon>Dothideomycetes</taxon>
        <taxon>Dothideomycetidae</taxon>
        <taxon>Mycosphaerellales</taxon>
        <taxon>Mycosphaerellaceae</taxon>
        <taxon>Ramularia</taxon>
    </lineage>
</organism>
<dbReference type="PANTHER" id="PTHR24269:SF16">
    <property type="entry name" value="PROTEIN SLG1"/>
    <property type="match status" value="1"/>
</dbReference>
<dbReference type="PANTHER" id="PTHR24269">
    <property type="entry name" value="KREMEN PROTEIN"/>
    <property type="match status" value="1"/>
</dbReference>
<evidence type="ECO:0000259" key="8">
    <source>
        <dbReference type="PROSITE" id="PS51212"/>
    </source>
</evidence>
<dbReference type="Pfam" id="PF01822">
    <property type="entry name" value="WSC"/>
    <property type="match status" value="1"/>
</dbReference>
<dbReference type="RefSeq" id="XP_023621170.1">
    <property type="nucleotide sequence ID" value="XM_023765402.1"/>
</dbReference>
<dbReference type="GeneID" id="35595647"/>
<proteinExistence type="predicted"/>
<evidence type="ECO:0000313" key="10">
    <source>
        <dbReference type="Proteomes" id="UP000225277"/>
    </source>
</evidence>
<dbReference type="InterPro" id="IPR002889">
    <property type="entry name" value="WSC_carb-bd"/>
</dbReference>
<evidence type="ECO:0000256" key="5">
    <source>
        <dbReference type="ARBA" id="ARBA00023136"/>
    </source>
</evidence>
<dbReference type="AlphaFoldDB" id="A0A2D3V221"/>
<protein>
    <recommendedName>
        <fullName evidence="8">WSC domain-containing protein</fullName>
    </recommendedName>
</protein>
<feature type="signal peptide" evidence="7">
    <location>
        <begin position="1"/>
        <end position="20"/>
    </location>
</feature>
<evidence type="ECO:0000256" key="7">
    <source>
        <dbReference type="SAM" id="SignalP"/>
    </source>
</evidence>
<name>A0A2D3V221_9PEZI</name>
<sequence>MLGAFLGHILLVAGAGLVAAQGTSIIYPTTAAPTATIAPGLHNYEYAGCWNETTNVPNSGGLRALNNGNTSTTNDMTIAECLDYCDNASMKYAGLEYGRECYCAPYLSVLSEKLNETARCNFACNGNGSEICGGQNALTLYNRTSDGMSMAWGSSPGGGAVYGVAALVSLAFAAYL</sequence>
<keyword evidence="3 7" id="KW-0732">Signal</keyword>
<dbReference type="PROSITE" id="PS51212">
    <property type="entry name" value="WSC"/>
    <property type="match status" value="1"/>
</dbReference>
<dbReference type="EMBL" id="FJUY01000001">
    <property type="protein sequence ID" value="CZT14273.1"/>
    <property type="molecule type" value="Genomic_DNA"/>
</dbReference>
<keyword evidence="2" id="KW-0812">Transmembrane</keyword>
<evidence type="ECO:0000256" key="3">
    <source>
        <dbReference type="ARBA" id="ARBA00022729"/>
    </source>
</evidence>
<dbReference type="GO" id="GO:0005886">
    <property type="term" value="C:plasma membrane"/>
    <property type="evidence" value="ECO:0007669"/>
    <property type="project" value="TreeGrafter"/>
</dbReference>
<keyword evidence="4" id="KW-1133">Transmembrane helix</keyword>
<keyword evidence="5" id="KW-0472">Membrane</keyword>
<evidence type="ECO:0000313" key="9">
    <source>
        <dbReference type="EMBL" id="CZT14273.1"/>
    </source>
</evidence>
<evidence type="ECO:0000256" key="2">
    <source>
        <dbReference type="ARBA" id="ARBA00022692"/>
    </source>
</evidence>